<sequence>MAAKIAPQFQQLKVEGGSSTSVVFESFDLPSSNQKLLGAPHPPNTVIPLALRPSTHDDAAPSLEAAVATVMSLQAQGNILTKKLATHGTLLFRGLPIHSAEDFSKLAHAFGYSPHEIIGIVVDRPLLAPNVAPANEAPKEVLIYNHNESPQVPHAPEYIFFYSHRAPKEGGETPISSSLELFARAKQEIPDFIDLLAEKGIRSKVTYKVNAQHAGGSTLKQAFGKEIQEGDDAPIRKRKIEDQIKRYNRDEYTTWEWLDSDQTLVLTHHLPAIRTQPDTSLPTFFTGLAAYYKNFIAPSSPNAGRKNVTQQLFGDGTPIPNHYLEKLANITDEIRVLHKWQEGDVLVYDNLIAQHGRQPWKGEQGDRVVMASLWDAVAPGKFAGSEGGWAQVGKALS</sequence>
<dbReference type="Proteomes" id="UP000799777">
    <property type="component" value="Unassembled WGS sequence"/>
</dbReference>
<dbReference type="PANTHER" id="PTHR10696">
    <property type="entry name" value="GAMMA-BUTYROBETAINE HYDROXYLASE-RELATED"/>
    <property type="match status" value="1"/>
</dbReference>
<accession>A0A9P4H1V6</accession>
<evidence type="ECO:0000313" key="3">
    <source>
        <dbReference type="EMBL" id="KAF2026366.1"/>
    </source>
</evidence>
<reference evidence="3" key="1">
    <citation type="journal article" date="2020" name="Stud. Mycol.">
        <title>101 Dothideomycetes genomes: a test case for predicting lifestyles and emergence of pathogens.</title>
        <authorList>
            <person name="Haridas S."/>
            <person name="Albert R."/>
            <person name="Binder M."/>
            <person name="Bloem J."/>
            <person name="Labutti K."/>
            <person name="Salamov A."/>
            <person name="Andreopoulos B."/>
            <person name="Baker S."/>
            <person name="Barry K."/>
            <person name="Bills G."/>
            <person name="Bluhm B."/>
            <person name="Cannon C."/>
            <person name="Castanera R."/>
            <person name="Culley D."/>
            <person name="Daum C."/>
            <person name="Ezra D."/>
            <person name="Gonzalez J."/>
            <person name="Henrissat B."/>
            <person name="Kuo A."/>
            <person name="Liang C."/>
            <person name="Lipzen A."/>
            <person name="Lutzoni F."/>
            <person name="Magnuson J."/>
            <person name="Mondo S."/>
            <person name="Nolan M."/>
            <person name="Ohm R."/>
            <person name="Pangilinan J."/>
            <person name="Park H.-J."/>
            <person name="Ramirez L."/>
            <person name="Alfaro M."/>
            <person name="Sun H."/>
            <person name="Tritt A."/>
            <person name="Yoshinaga Y."/>
            <person name="Zwiers L.-H."/>
            <person name="Turgeon B."/>
            <person name="Goodwin S."/>
            <person name="Spatafora J."/>
            <person name="Crous P."/>
            <person name="Grigoriev I."/>
        </authorList>
    </citation>
    <scope>NUCLEOTIDE SEQUENCE</scope>
    <source>
        <strain evidence="3">CBS 110217</strain>
    </source>
</reference>
<proteinExistence type="predicted"/>
<comment type="caution">
    <text evidence="3">The sequence shown here is derived from an EMBL/GenBank/DDBJ whole genome shotgun (WGS) entry which is preliminary data.</text>
</comment>
<evidence type="ECO:0000256" key="1">
    <source>
        <dbReference type="ARBA" id="ARBA00023002"/>
    </source>
</evidence>
<dbReference type="EMBL" id="ML978245">
    <property type="protein sequence ID" value="KAF2026366.1"/>
    <property type="molecule type" value="Genomic_DNA"/>
</dbReference>
<keyword evidence="1" id="KW-0560">Oxidoreductase</keyword>
<name>A0A9P4H1V6_9PLEO</name>
<protein>
    <submittedName>
        <fullName evidence="3">Clavaminate synthase-like protein</fullName>
    </submittedName>
</protein>
<dbReference type="OrthoDB" id="408743at2759"/>
<dbReference type="InterPro" id="IPR042098">
    <property type="entry name" value="TauD-like_sf"/>
</dbReference>
<dbReference type="Gene3D" id="3.60.130.10">
    <property type="entry name" value="Clavaminate synthase-like"/>
    <property type="match status" value="1"/>
</dbReference>
<organism evidence="3 4">
    <name type="scientific">Setomelanomma holmii</name>
    <dbReference type="NCBI Taxonomy" id="210430"/>
    <lineage>
        <taxon>Eukaryota</taxon>
        <taxon>Fungi</taxon>
        <taxon>Dikarya</taxon>
        <taxon>Ascomycota</taxon>
        <taxon>Pezizomycotina</taxon>
        <taxon>Dothideomycetes</taxon>
        <taxon>Pleosporomycetidae</taxon>
        <taxon>Pleosporales</taxon>
        <taxon>Pleosporineae</taxon>
        <taxon>Phaeosphaeriaceae</taxon>
        <taxon>Setomelanomma</taxon>
    </lineage>
</organism>
<gene>
    <name evidence="3" type="ORF">EK21DRAFT_92497</name>
</gene>
<evidence type="ECO:0000259" key="2">
    <source>
        <dbReference type="Pfam" id="PF02668"/>
    </source>
</evidence>
<evidence type="ECO:0000313" key="4">
    <source>
        <dbReference type="Proteomes" id="UP000799777"/>
    </source>
</evidence>
<dbReference type="SUPFAM" id="SSF51197">
    <property type="entry name" value="Clavaminate synthase-like"/>
    <property type="match status" value="1"/>
</dbReference>
<dbReference type="PANTHER" id="PTHR10696:SF21">
    <property type="entry name" value="TAUD_TFDA-LIKE DOMAIN-CONTAINING PROTEIN"/>
    <property type="match status" value="1"/>
</dbReference>
<dbReference type="InterPro" id="IPR050411">
    <property type="entry name" value="AlphaKG_dependent_hydroxylases"/>
</dbReference>
<dbReference type="Pfam" id="PF02668">
    <property type="entry name" value="TauD"/>
    <property type="match status" value="1"/>
</dbReference>
<dbReference type="InterPro" id="IPR003819">
    <property type="entry name" value="TauD/TfdA-like"/>
</dbReference>
<keyword evidence="4" id="KW-1185">Reference proteome</keyword>
<dbReference type="GO" id="GO:0016491">
    <property type="term" value="F:oxidoreductase activity"/>
    <property type="evidence" value="ECO:0007669"/>
    <property type="project" value="UniProtKB-KW"/>
</dbReference>
<feature type="domain" description="TauD/TfdA-like" evidence="2">
    <location>
        <begin position="61"/>
        <end position="369"/>
    </location>
</feature>
<dbReference type="AlphaFoldDB" id="A0A9P4H1V6"/>